<keyword evidence="2" id="KW-1133">Transmembrane helix</keyword>
<feature type="compositionally biased region" description="Low complexity" evidence="1">
    <location>
        <begin position="117"/>
        <end position="128"/>
    </location>
</feature>
<name>A0A9D4ZPK5_ADICA</name>
<dbReference type="AlphaFoldDB" id="A0A9D4ZPK5"/>
<evidence type="ECO:0000313" key="4">
    <source>
        <dbReference type="Proteomes" id="UP000886520"/>
    </source>
</evidence>
<keyword evidence="2" id="KW-0812">Transmembrane</keyword>
<organism evidence="3 4">
    <name type="scientific">Adiantum capillus-veneris</name>
    <name type="common">Maidenhair fern</name>
    <dbReference type="NCBI Taxonomy" id="13818"/>
    <lineage>
        <taxon>Eukaryota</taxon>
        <taxon>Viridiplantae</taxon>
        <taxon>Streptophyta</taxon>
        <taxon>Embryophyta</taxon>
        <taxon>Tracheophyta</taxon>
        <taxon>Polypodiopsida</taxon>
        <taxon>Polypodiidae</taxon>
        <taxon>Polypodiales</taxon>
        <taxon>Pteridineae</taxon>
        <taxon>Pteridaceae</taxon>
        <taxon>Vittarioideae</taxon>
        <taxon>Adiantum</taxon>
    </lineage>
</organism>
<evidence type="ECO:0000313" key="3">
    <source>
        <dbReference type="EMBL" id="KAI5083153.1"/>
    </source>
</evidence>
<feature type="transmembrane region" description="Helical" evidence="2">
    <location>
        <begin position="18"/>
        <end position="36"/>
    </location>
</feature>
<protein>
    <submittedName>
        <fullName evidence="3">Uncharacterized protein</fullName>
    </submittedName>
</protein>
<dbReference type="EMBL" id="JABFUD020000002">
    <property type="protein sequence ID" value="KAI5083153.1"/>
    <property type="molecule type" value="Genomic_DNA"/>
</dbReference>
<keyword evidence="2" id="KW-0472">Membrane</keyword>
<proteinExistence type="predicted"/>
<evidence type="ECO:0000256" key="2">
    <source>
        <dbReference type="SAM" id="Phobius"/>
    </source>
</evidence>
<keyword evidence="4" id="KW-1185">Reference proteome</keyword>
<evidence type="ECO:0000256" key="1">
    <source>
        <dbReference type="SAM" id="MobiDB-lite"/>
    </source>
</evidence>
<reference evidence="3" key="1">
    <citation type="submission" date="2021-01" db="EMBL/GenBank/DDBJ databases">
        <title>Adiantum capillus-veneris genome.</title>
        <authorList>
            <person name="Fang Y."/>
            <person name="Liao Q."/>
        </authorList>
    </citation>
    <scope>NUCLEOTIDE SEQUENCE</scope>
    <source>
        <strain evidence="3">H3</strain>
        <tissue evidence="3">Leaf</tissue>
    </source>
</reference>
<feature type="region of interest" description="Disordered" evidence="1">
    <location>
        <begin position="92"/>
        <end position="147"/>
    </location>
</feature>
<dbReference type="Proteomes" id="UP000886520">
    <property type="component" value="Chromosome 3"/>
</dbReference>
<gene>
    <name evidence="3" type="ORF">GOP47_0002896</name>
</gene>
<accession>A0A9D4ZPK5</accession>
<sequence>MPNHSSESPHVVHGLHKIGNLFVVVLLCTFGLVECARPRDMPTYYNILKFGKRPVQASIKIYEHEKQEMHFISRVDGVLNKGESKRMASLIENPIEDPQAMRTTRSLHEVPSGPDPISNRISSSNSSNHFEGSRSPPIEKGFKISQP</sequence>
<comment type="caution">
    <text evidence="3">The sequence shown here is derived from an EMBL/GenBank/DDBJ whole genome shotgun (WGS) entry which is preliminary data.</text>
</comment>